<keyword evidence="1" id="KW-1133">Transmembrane helix</keyword>
<reference evidence="3" key="1">
    <citation type="submission" date="2018-05" db="EMBL/GenBank/DDBJ databases">
        <authorList>
            <person name="Lanie J.A."/>
            <person name="Ng W.-L."/>
            <person name="Kazmierczak K.M."/>
            <person name="Andrzejewski T.M."/>
            <person name="Davidsen T.M."/>
            <person name="Wayne K.J."/>
            <person name="Tettelin H."/>
            <person name="Glass J.I."/>
            <person name="Rusch D."/>
            <person name="Podicherti R."/>
            <person name="Tsui H.-C.T."/>
            <person name="Winkler M.E."/>
        </authorList>
    </citation>
    <scope>NUCLEOTIDE SEQUENCE</scope>
</reference>
<feature type="transmembrane region" description="Helical" evidence="1">
    <location>
        <begin position="128"/>
        <end position="145"/>
    </location>
</feature>
<keyword evidence="1" id="KW-0812">Transmembrane</keyword>
<evidence type="ECO:0000259" key="2">
    <source>
        <dbReference type="Pfam" id="PF09843"/>
    </source>
</evidence>
<gene>
    <name evidence="3" type="ORF">METZ01_LOCUS97417</name>
</gene>
<organism evidence="3">
    <name type="scientific">marine metagenome</name>
    <dbReference type="NCBI Taxonomy" id="408172"/>
    <lineage>
        <taxon>unclassified sequences</taxon>
        <taxon>metagenomes</taxon>
        <taxon>ecological metagenomes</taxon>
    </lineage>
</organism>
<evidence type="ECO:0000256" key="1">
    <source>
        <dbReference type="SAM" id="Phobius"/>
    </source>
</evidence>
<protein>
    <recommendedName>
        <fullName evidence="2">DUF2070 domain-containing protein</fullName>
    </recommendedName>
</protein>
<sequence>MYHTPTIFSSLFLFFITTSFLVYSGILWLGRAENNVDYAIFSMLTFSLPVLLTSYLVTNISWLWDGRYPLRYGLQAGATGSVLMIITTFIGYSYDLPNEGLAFGFGCMGGLWYLTLRTHGSAPARVALPLSLFSPFSSIYFFWFGESNSSFIFGLLATFSLVFASHFYLFLVDSPYKKAVGVSGTRHMAAFIDHFSTGNGRRLTEAIREICQVVETKNSWVSIRKGEKSTAFFAIPGIHPGPLGTLGGSNLPTKIEPHLPGLGFTFHGSSTNDHNPLRDEDISRIGKAMAEASEKAVYSKTSKAFVTKGQTPSAHVLTIGDGSLIFASPGDSDDILPELSARLESSSLDTTGERIVIDLHNQEGWGRPPLAAGSKEGTLLQKSAAEAISESRNIEFDELRVGFSHIPGENVERGIGPGGVRATVFENNVEGSKQLTGILLWDANGLAPGMNEELQNKLKDKLDNLLIATTDNHFVNIKPGGFNPLSGSEGLMNLANQVLDEAIKDISAAESSMGTVYVDGVEIMGQGKQDKISAAANSIIEVARYSWLPIYSSATMFCMIVYSYI</sequence>
<feature type="transmembrane region" description="Helical" evidence="1">
    <location>
        <begin position="76"/>
        <end position="94"/>
    </location>
</feature>
<keyword evidence="1" id="KW-0472">Membrane</keyword>
<feature type="transmembrane region" description="Helical" evidence="1">
    <location>
        <begin position="7"/>
        <end position="26"/>
    </location>
</feature>
<feature type="transmembrane region" description="Helical" evidence="1">
    <location>
        <begin position="38"/>
        <end position="64"/>
    </location>
</feature>
<feature type="domain" description="DUF2070" evidence="2">
    <location>
        <begin position="13"/>
        <end position="549"/>
    </location>
</feature>
<name>A0A381VY54_9ZZZZ</name>
<dbReference type="InterPro" id="IPR019204">
    <property type="entry name" value="DUF2070_membrane"/>
</dbReference>
<dbReference type="EMBL" id="UINC01009976">
    <property type="protein sequence ID" value="SVA44563.1"/>
    <property type="molecule type" value="Genomic_DNA"/>
</dbReference>
<dbReference type="AlphaFoldDB" id="A0A381VY54"/>
<feature type="transmembrane region" description="Helical" evidence="1">
    <location>
        <begin position="151"/>
        <end position="171"/>
    </location>
</feature>
<dbReference type="Pfam" id="PF09843">
    <property type="entry name" value="DUF2070"/>
    <property type="match status" value="1"/>
</dbReference>
<proteinExistence type="predicted"/>
<accession>A0A381VY54</accession>
<evidence type="ECO:0000313" key="3">
    <source>
        <dbReference type="EMBL" id="SVA44563.1"/>
    </source>
</evidence>